<dbReference type="RefSeq" id="WP_387974445.1">
    <property type="nucleotide sequence ID" value="NZ_JBHRWO010000010.1"/>
</dbReference>
<keyword evidence="2" id="KW-0472">Membrane</keyword>
<evidence type="ECO:0000256" key="1">
    <source>
        <dbReference type="SAM" id="Coils"/>
    </source>
</evidence>
<sequence>MEQLWTGLVVAVAGPLGAVAILAAAVVAAASLAERINPTPSRPVDDQVREATELRERQRELDELVEATERARGTESVDSTHVSFPVFGIAFLAWLVLQTWAAAIEHFDRPEGFPVALAIRPLWTSLVAASVFAIAAGFFYRRWFRRQSSERRAAIRARQRSKEHRDFKARLKGIRDRG</sequence>
<keyword evidence="2" id="KW-0812">Transmembrane</keyword>
<dbReference type="Proteomes" id="UP001595712">
    <property type="component" value="Unassembled WGS sequence"/>
</dbReference>
<evidence type="ECO:0000313" key="3">
    <source>
        <dbReference type="EMBL" id="MFC3492939.1"/>
    </source>
</evidence>
<gene>
    <name evidence="3" type="ORF">ACFO8M_10630</name>
</gene>
<accession>A0ABV7PWF5</accession>
<feature type="transmembrane region" description="Helical" evidence="2">
    <location>
        <begin position="6"/>
        <end position="33"/>
    </location>
</feature>
<keyword evidence="4" id="KW-1185">Reference proteome</keyword>
<evidence type="ECO:0000313" key="4">
    <source>
        <dbReference type="Proteomes" id="UP001595712"/>
    </source>
</evidence>
<evidence type="ECO:0008006" key="5">
    <source>
        <dbReference type="Google" id="ProtNLM"/>
    </source>
</evidence>
<keyword evidence="1" id="KW-0175">Coiled coil</keyword>
<name>A0ABV7PWF5_9ACTN</name>
<proteinExistence type="predicted"/>
<dbReference type="EMBL" id="JBHRWO010000010">
    <property type="protein sequence ID" value="MFC3492939.1"/>
    <property type="molecule type" value="Genomic_DNA"/>
</dbReference>
<organism evidence="3 4">
    <name type="scientific">Glycomyces rhizosphaerae</name>
    <dbReference type="NCBI Taxonomy" id="2054422"/>
    <lineage>
        <taxon>Bacteria</taxon>
        <taxon>Bacillati</taxon>
        <taxon>Actinomycetota</taxon>
        <taxon>Actinomycetes</taxon>
        <taxon>Glycomycetales</taxon>
        <taxon>Glycomycetaceae</taxon>
        <taxon>Glycomyces</taxon>
    </lineage>
</organism>
<feature type="coiled-coil region" evidence="1">
    <location>
        <begin position="44"/>
        <end position="71"/>
    </location>
</feature>
<protein>
    <recommendedName>
        <fullName evidence="5">DUF1049 domain-containing protein</fullName>
    </recommendedName>
</protein>
<comment type="caution">
    <text evidence="3">The sequence shown here is derived from an EMBL/GenBank/DDBJ whole genome shotgun (WGS) entry which is preliminary data.</text>
</comment>
<feature type="transmembrane region" description="Helical" evidence="2">
    <location>
        <begin position="82"/>
        <end position="102"/>
    </location>
</feature>
<keyword evidence="2" id="KW-1133">Transmembrane helix</keyword>
<reference evidence="4" key="1">
    <citation type="journal article" date="2019" name="Int. J. Syst. Evol. Microbiol.">
        <title>The Global Catalogue of Microorganisms (GCM) 10K type strain sequencing project: providing services to taxonomists for standard genome sequencing and annotation.</title>
        <authorList>
            <consortium name="The Broad Institute Genomics Platform"/>
            <consortium name="The Broad Institute Genome Sequencing Center for Infectious Disease"/>
            <person name="Wu L."/>
            <person name="Ma J."/>
        </authorList>
    </citation>
    <scope>NUCLEOTIDE SEQUENCE [LARGE SCALE GENOMIC DNA]</scope>
    <source>
        <strain evidence="4">CGMCC 4.7396</strain>
    </source>
</reference>
<feature type="transmembrane region" description="Helical" evidence="2">
    <location>
        <begin position="122"/>
        <end position="140"/>
    </location>
</feature>
<evidence type="ECO:0000256" key="2">
    <source>
        <dbReference type="SAM" id="Phobius"/>
    </source>
</evidence>